<proteinExistence type="predicted"/>
<evidence type="ECO:0000313" key="3">
    <source>
        <dbReference type="Proteomes" id="UP000237381"/>
    </source>
</evidence>
<dbReference type="Proteomes" id="UP000237381">
    <property type="component" value="Unassembled WGS sequence"/>
</dbReference>
<sequence>MPRTARQASEHKPAKPAAVRVAPRHKLMVDAPAAPSSPAVSAKRMNPQPQALPPILS</sequence>
<protein>
    <submittedName>
        <fullName evidence="2">Uncharacterized protein</fullName>
    </submittedName>
</protein>
<feature type="region of interest" description="Disordered" evidence="1">
    <location>
        <begin position="1"/>
        <end position="57"/>
    </location>
</feature>
<comment type="caution">
    <text evidence="2">The sequence shown here is derived from an EMBL/GenBank/DDBJ whole genome shotgun (WGS) entry which is preliminary data.</text>
</comment>
<evidence type="ECO:0000313" key="2">
    <source>
        <dbReference type="EMBL" id="POR54713.1"/>
    </source>
</evidence>
<evidence type="ECO:0000256" key="1">
    <source>
        <dbReference type="SAM" id="MobiDB-lite"/>
    </source>
</evidence>
<feature type="compositionally biased region" description="Low complexity" evidence="1">
    <location>
        <begin position="31"/>
        <end position="42"/>
    </location>
</feature>
<reference evidence="2 3" key="1">
    <citation type="submission" date="2018-01" db="EMBL/GenBank/DDBJ databases">
        <title>Genomic Encyclopedia of Type Strains, Phase III (KMG-III): the genomes of soil and plant-associated and newly described type strains.</title>
        <authorList>
            <person name="Whitman W."/>
        </authorList>
    </citation>
    <scope>NUCLEOTIDE SEQUENCE [LARGE SCALE GENOMIC DNA]</scope>
    <source>
        <strain evidence="2 3">JCM 18070</strain>
    </source>
</reference>
<dbReference type="EMBL" id="PQGA01000002">
    <property type="protein sequence ID" value="POR54713.1"/>
    <property type="molecule type" value="Genomic_DNA"/>
</dbReference>
<dbReference type="AlphaFoldDB" id="A0A2S4MIY2"/>
<name>A0A2S4MIY2_9BURK</name>
<organism evidence="2 3">
    <name type="scientific">Paraburkholderia eburnea</name>
    <dbReference type="NCBI Taxonomy" id="1189126"/>
    <lineage>
        <taxon>Bacteria</taxon>
        <taxon>Pseudomonadati</taxon>
        <taxon>Pseudomonadota</taxon>
        <taxon>Betaproteobacteria</taxon>
        <taxon>Burkholderiales</taxon>
        <taxon>Burkholderiaceae</taxon>
        <taxon>Paraburkholderia</taxon>
    </lineage>
</organism>
<keyword evidence="3" id="KW-1185">Reference proteome</keyword>
<dbReference type="RefSeq" id="WP_167401190.1">
    <property type="nucleotide sequence ID" value="NZ_PQGA01000002.1"/>
</dbReference>
<gene>
    <name evidence="2" type="ORF">B0G62_102321</name>
</gene>
<accession>A0A2S4MIY2</accession>